<gene>
    <name evidence="1" type="ORF">SB48_HM08orf02566</name>
</gene>
<accession>A0AAN0T5J5</accession>
<protein>
    <submittedName>
        <fullName evidence="1">Uncharacterized protein</fullName>
    </submittedName>
</protein>
<organism evidence="1 2">
    <name type="scientific">Heyndrickxia coagulans</name>
    <name type="common">Weizmannia coagulans</name>
    <dbReference type="NCBI Taxonomy" id="1398"/>
    <lineage>
        <taxon>Bacteria</taxon>
        <taxon>Bacillati</taxon>
        <taxon>Bacillota</taxon>
        <taxon>Bacilli</taxon>
        <taxon>Bacillales</taxon>
        <taxon>Bacillaceae</taxon>
        <taxon>Heyndrickxia</taxon>
    </lineage>
</organism>
<name>A0AAN0T5J5_HEYCO</name>
<keyword evidence="2" id="KW-1185">Reference proteome</keyword>
<dbReference type="AlphaFoldDB" id="A0AAN0T5J5"/>
<reference evidence="2" key="1">
    <citation type="submission" date="2015-01" db="EMBL/GenBank/DDBJ databases">
        <title>Comparative genome analysis of Bacillus coagulans HM-08, Clostridium butyricum HM-68, Bacillus subtilis HM-66 and Bacillus paralicheniformis BL-09.</title>
        <authorList>
            <person name="Zhang H."/>
        </authorList>
    </citation>
    <scope>NUCLEOTIDE SEQUENCE [LARGE SCALE GENOMIC DNA]</scope>
    <source>
        <strain evidence="2">HM-08</strain>
    </source>
</reference>
<dbReference type="EMBL" id="CP010525">
    <property type="protein sequence ID" value="AJO22419.1"/>
    <property type="molecule type" value="Genomic_DNA"/>
</dbReference>
<dbReference type="Proteomes" id="UP000032024">
    <property type="component" value="Chromosome"/>
</dbReference>
<sequence length="58" mass="6362">MGKKDFPPFCRMIRTRGNGKSKRVCGPKPAGTARTEAYSCVPGRKTPSESHFGCVVIY</sequence>
<evidence type="ECO:0000313" key="2">
    <source>
        <dbReference type="Proteomes" id="UP000032024"/>
    </source>
</evidence>
<proteinExistence type="predicted"/>
<evidence type="ECO:0000313" key="1">
    <source>
        <dbReference type="EMBL" id="AJO22419.1"/>
    </source>
</evidence>